<name>A0A2C9CCC6_KUEST</name>
<dbReference type="AlphaFoldDB" id="A0A2C9CCC6"/>
<dbReference type="EMBL" id="LT934425">
    <property type="protein sequence ID" value="SOH03361.1"/>
    <property type="molecule type" value="Genomic_DNA"/>
</dbReference>
<gene>
    <name evidence="1" type="ORF">KSMBR1_0850</name>
</gene>
<dbReference type="Proteomes" id="UP000221734">
    <property type="component" value="Chromosome Kuenenia_stuttgartiensis_MBR1"/>
</dbReference>
<organism evidence="1 2">
    <name type="scientific">Kuenenia stuttgartiensis</name>
    <dbReference type="NCBI Taxonomy" id="174633"/>
    <lineage>
        <taxon>Bacteria</taxon>
        <taxon>Pseudomonadati</taxon>
        <taxon>Planctomycetota</taxon>
        <taxon>Candidatus Brocadiia</taxon>
        <taxon>Candidatus Brocadiales</taxon>
        <taxon>Candidatus Brocadiaceae</taxon>
        <taxon>Candidatus Kuenenia</taxon>
    </lineage>
</organism>
<proteinExistence type="predicted"/>
<protein>
    <submittedName>
        <fullName evidence="1">Uncharacterized protein</fullName>
    </submittedName>
</protein>
<evidence type="ECO:0000313" key="1">
    <source>
        <dbReference type="EMBL" id="SOH03361.1"/>
    </source>
</evidence>
<evidence type="ECO:0000313" key="2">
    <source>
        <dbReference type="Proteomes" id="UP000221734"/>
    </source>
</evidence>
<sequence length="108" mass="12486">MLRHGVNTIRGFSPEVNPMHFCYTGDNISGTLQPPPYETMRNKRCYIWSGDFKNRFNRKSKCGHILFQNKMDKSIALVKLEKLSVYGRYSKKMIEGATHRLKGGSGWE</sequence>
<keyword evidence="2" id="KW-1185">Reference proteome</keyword>
<reference evidence="2" key="1">
    <citation type="submission" date="2017-10" db="EMBL/GenBank/DDBJ databases">
        <authorList>
            <person name="Frank J."/>
        </authorList>
    </citation>
    <scope>NUCLEOTIDE SEQUENCE [LARGE SCALE GENOMIC DNA]</scope>
</reference>
<accession>A0A2C9CCC6</accession>
<dbReference type="KEGG" id="kst:KSMBR1_0850"/>